<dbReference type="EMBL" id="JBEDNZ010000025">
    <property type="protein sequence ID" value="KAL0810756.1"/>
    <property type="molecule type" value="Genomic_DNA"/>
</dbReference>
<protein>
    <submittedName>
        <fullName evidence="1">Uncharacterized protein</fullName>
    </submittedName>
</protein>
<name>A0ABD0SAM2_LOXSC</name>
<evidence type="ECO:0000313" key="2">
    <source>
        <dbReference type="Proteomes" id="UP001549921"/>
    </source>
</evidence>
<dbReference type="Proteomes" id="UP001549921">
    <property type="component" value="Unassembled WGS sequence"/>
</dbReference>
<dbReference type="AlphaFoldDB" id="A0ABD0SAM2"/>
<evidence type="ECO:0000313" key="1">
    <source>
        <dbReference type="EMBL" id="KAL0810756.1"/>
    </source>
</evidence>
<reference evidence="1 2" key="1">
    <citation type="submission" date="2024-06" db="EMBL/GenBank/DDBJ databases">
        <title>A chromosome-level genome assembly of beet webworm, Loxostege sticticalis.</title>
        <authorList>
            <person name="Zhang Y."/>
        </authorList>
    </citation>
    <scope>NUCLEOTIDE SEQUENCE [LARGE SCALE GENOMIC DNA]</scope>
    <source>
        <strain evidence="1">AQ028</strain>
        <tissue evidence="1">Male pupae</tissue>
    </source>
</reference>
<organism evidence="1 2">
    <name type="scientific">Loxostege sticticalis</name>
    <name type="common">Beet webworm moth</name>
    <dbReference type="NCBI Taxonomy" id="481309"/>
    <lineage>
        <taxon>Eukaryota</taxon>
        <taxon>Metazoa</taxon>
        <taxon>Ecdysozoa</taxon>
        <taxon>Arthropoda</taxon>
        <taxon>Hexapoda</taxon>
        <taxon>Insecta</taxon>
        <taxon>Pterygota</taxon>
        <taxon>Neoptera</taxon>
        <taxon>Endopterygota</taxon>
        <taxon>Lepidoptera</taxon>
        <taxon>Glossata</taxon>
        <taxon>Ditrysia</taxon>
        <taxon>Pyraloidea</taxon>
        <taxon>Crambidae</taxon>
        <taxon>Pyraustinae</taxon>
        <taxon>Loxostege</taxon>
    </lineage>
</organism>
<comment type="caution">
    <text evidence="1">The sequence shown here is derived from an EMBL/GenBank/DDBJ whole genome shotgun (WGS) entry which is preliminary data.</text>
</comment>
<gene>
    <name evidence="1" type="ORF">ABMA28_010073</name>
</gene>
<proteinExistence type="predicted"/>
<sequence length="124" mass="14227">MGIGCSCGPCDSPWGRLRTRLETAAKRRKNARRTCLCRRRPRFLRIRRKTRQKKKKCTCQPKVKYCVQEASSVVCGSQASSPDLSPPVKNVCRFTVDAESCCLSPDDFMLRNYTISYSPNVRRF</sequence>
<accession>A0ABD0SAM2</accession>